<evidence type="ECO:0000313" key="3">
    <source>
        <dbReference type="Proteomes" id="UP000095287"/>
    </source>
</evidence>
<name>A0A1I7ZZ40_9BILA</name>
<accession>A0A1I7ZZ40</accession>
<dbReference type="Proteomes" id="UP000095287">
    <property type="component" value="Unplaced"/>
</dbReference>
<keyword evidence="2" id="KW-0812">Transmembrane</keyword>
<proteinExistence type="predicted"/>
<dbReference type="WBParaSite" id="L893_g3121.t1">
    <property type="protein sequence ID" value="L893_g3121.t1"/>
    <property type="gene ID" value="L893_g3121"/>
</dbReference>
<feature type="transmembrane region" description="Helical" evidence="2">
    <location>
        <begin position="61"/>
        <end position="85"/>
    </location>
</feature>
<feature type="region of interest" description="Disordered" evidence="1">
    <location>
        <begin position="1"/>
        <end position="32"/>
    </location>
</feature>
<reference evidence="4" key="1">
    <citation type="submission" date="2016-11" db="UniProtKB">
        <authorList>
            <consortium name="WormBaseParasite"/>
        </authorList>
    </citation>
    <scope>IDENTIFICATION</scope>
</reference>
<dbReference type="AlphaFoldDB" id="A0A1I7ZZ40"/>
<keyword evidence="2" id="KW-0472">Membrane</keyword>
<keyword evidence="2" id="KW-1133">Transmembrane helix</keyword>
<evidence type="ECO:0000256" key="1">
    <source>
        <dbReference type="SAM" id="MobiDB-lite"/>
    </source>
</evidence>
<organism evidence="3 4">
    <name type="scientific">Steinernema glaseri</name>
    <dbReference type="NCBI Taxonomy" id="37863"/>
    <lineage>
        <taxon>Eukaryota</taxon>
        <taxon>Metazoa</taxon>
        <taxon>Ecdysozoa</taxon>
        <taxon>Nematoda</taxon>
        <taxon>Chromadorea</taxon>
        <taxon>Rhabditida</taxon>
        <taxon>Tylenchina</taxon>
        <taxon>Panagrolaimomorpha</taxon>
        <taxon>Strongyloidoidea</taxon>
        <taxon>Steinernematidae</taxon>
        <taxon>Steinernema</taxon>
    </lineage>
</organism>
<keyword evidence="3" id="KW-1185">Reference proteome</keyword>
<evidence type="ECO:0000313" key="4">
    <source>
        <dbReference type="WBParaSite" id="L893_g3121.t1"/>
    </source>
</evidence>
<sequence length="129" mass="14936">MFTTWRLIGPGGAPAEVGDDSTSSSRRRYNKKQLGRERISKWMTYSLGLGFHNFKELRGHFVFRVVLTYGILMSTLSLRTILATLNRHHPQALPRNKPNGQRTDFQAVWLLHVLSSDHLCRWNENTRTI</sequence>
<evidence type="ECO:0000256" key="2">
    <source>
        <dbReference type="SAM" id="Phobius"/>
    </source>
</evidence>
<protein>
    <submittedName>
        <fullName evidence="4">Ion_trans_2 domain-containing protein</fullName>
    </submittedName>
</protein>